<dbReference type="OrthoDB" id="9805787at2"/>
<dbReference type="Pfam" id="PF00390">
    <property type="entry name" value="malic"/>
    <property type="match status" value="1"/>
</dbReference>
<feature type="binding site" evidence="10">
    <location>
        <begin position="79"/>
        <end position="86"/>
    </location>
    <ligand>
        <name>NADP(+)</name>
        <dbReference type="ChEBI" id="CHEBI:58349"/>
    </ligand>
</feature>
<evidence type="ECO:0000313" key="13">
    <source>
        <dbReference type="EMBL" id="SDZ92383.1"/>
    </source>
</evidence>
<evidence type="ECO:0000256" key="3">
    <source>
        <dbReference type="ARBA" id="ARBA00007686"/>
    </source>
</evidence>
<reference evidence="13 14" key="1">
    <citation type="submission" date="2016-10" db="EMBL/GenBank/DDBJ databases">
        <authorList>
            <person name="de Groot N.N."/>
        </authorList>
    </citation>
    <scope>NUCLEOTIDE SEQUENCE [LARGE SCALE GENOMIC DNA]</scope>
    <source>
        <strain evidence="13 14">DSM 15345</strain>
    </source>
</reference>
<comment type="cofactor">
    <cofactor evidence="1">
        <name>Mn(2+)</name>
        <dbReference type="ChEBI" id="CHEBI:29035"/>
    </cofactor>
</comment>
<dbReference type="GO" id="GO:0016616">
    <property type="term" value="F:oxidoreductase activity, acting on the CH-OH group of donors, NAD or NADP as acceptor"/>
    <property type="evidence" value="ECO:0007669"/>
    <property type="project" value="InterPro"/>
</dbReference>
<evidence type="ECO:0000256" key="2">
    <source>
        <dbReference type="ARBA" id="ARBA00001946"/>
    </source>
</evidence>
<dbReference type="InterPro" id="IPR045213">
    <property type="entry name" value="Malic_NAD-bd_bact_type"/>
</dbReference>
<dbReference type="Pfam" id="PF03949">
    <property type="entry name" value="Malic_M"/>
    <property type="match status" value="1"/>
</dbReference>
<keyword evidence="5 9" id="KW-0479">Metal-binding</keyword>
<dbReference type="AlphaFoldDB" id="A0A1H3WZH0"/>
<evidence type="ECO:0000256" key="1">
    <source>
        <dbReference type="ARBA" id="ARBA00001936"/>
    </source>
</evidence>
<evidence type="ECO:0000256" key="6">
    <source>
        <dbReference type="ARBA" id="ARBA00023002"/>
    </source>
</evidence>
<keyword evidence="14" id="KW-1185">Reference proteome</keyword>
<evidence type="ECO:0000256" key="7">
    <source>
        <dbReference type="ARBA" id="ARBA00023268"/>
    </source>
</evidence>
<organism evidence="13 14">
    <name type="scientific">Rubrimonas cliftonensis</name>
    <dbReference type="NCBI Taxonomy" id="89524"/>
    <lineage>
        <taxon>Bacteria</taxon>
        <taxon>Pseudomonadati</taxon>
        <taxon>Pseudomonadota</taxon>
        <taxon>Alphaproteobacteria</taxon>
        <taxon>Rhodobacterales</taxon>
        <taxon>Paracoccaceae</taxon>
        <taxon>Rubrimonas</taxon>
    </lineage>
</organism>
<evidence type="ECO:0000256" key="10">
    <source>
        <dbReference type="PIRSR" id="PIRSR036684-3"/>
    </source>
</evidence>
<dbReference type="InterPro" id="IPR002505">
    <property type="entry name" value="PTA_PTB"/>
</dbReference>
<dbReference type="PANTHER" id="PTHR43237">
    <property type="entry name" value="NADP-DEPENDENT MALIC ENZYME"/>
    <property type="match status" value="1"/>
</dbReference>
<dbReference type="RefSeq" id="WP_093248544.1">
    <property type="nucleotide sequence ID" value="NZ_FNQM01000002.1"/>
</dbReference>
<evidence type="ECO:0000256" key="8">
    <source>
        <dbReference type="PIRSR" id="PIRSR036684-1"/>
    </source>
</evidence>
<dbReference type="Proteomes" id="UP000198703">
    <property type="component" value="Unassembled WGS sequence"/>
</dbReference>
<dbReference type="EMBL" id="FNQM01000002">
    <property type="protein sequence ID" value="SDZ92383.1"/>
    <property type="molecule type" value="Genomic_DNA"/>
</dbReference>
<evidence type="ECO:0000256" key="9">
    <source>
        <dbReference type="PIRSR" id="PIRSR036684-2"/>
    </source>
</evidence>
<accession>A0A1H3WZH0</accession>
<dbReference type="InterPro" id="IPR012301">
    <property type="entry name" value="Malic_N_dom"/>
</dbReference>
<evidence type="ECO:0000313" key="14">
    <source>
        <dbReference type="Proteomes" id="UP000198703"/>
    </source>
</evidence>
<proteinExistence type="inferred from homology"/>
<dbReference type="PIRSF" id="PIRSF036684">
    <property type="entry name" value="ME_PTA"/>
    <property type="match status" value="1"/>
</dbReference>
<dbReference type="GO" id="GO:0016746">
    <property type="term" value="F:acyltransferase activity"/>
    <property type="evidence" value="ECO:0007669"/>
    <property type="project" value="InterPro"/>
</dbReference>
<dbReference type="SUPFAM" id="SSF53223">
    <property type="entry name" value="Aminoacid dehydrogenase-like, N-terminal domain"/>
    <property type="match status" value="1"/>
</dbReference>
<dbReference type="InterPro" id="IPR042112">
    <property type="entry name" value="P_AcTrfase_dom2"/>
</dbReference>
<evidence type="ECO:0000256" key="4">
    <source>
        <dbReference type="ARBA" id="ARBA00008756"/>
    </source>
</evidence>
<name>A0A1H3WZH0_9RHOB</name>
<dbReference type="STRING" id="89524.SAMN05444370_102199"/>
<dbReference type="InterPro" id="IPR037062">
    <property type="entry name" value="Malic_N_dom_sf"/>
</dbReference>
<comment type="similarity">
    <text evidence="4">In the C-terminal section; belongs to the phosphate acetyltransferase and butyryltransferase family.</text>
</comment>
<keyword evidence="7" id="KW-0511">Multifunctional enzyme</keyword>
<feature type="domain" description="Malic enzyme NAD-binding" evidence="11">
    <location>
        <begin position="166"/>
        <end position="401"/>
    </location>
</feature>
<sequence length="763" mass="81384">MSDTGDELGAQALAYHEAGRPGKLEVRVTKPMATSRDLSLAYSPGVAAACLAIRDDPTAAARFTGRQNLVAVVSNGTAVLGLGDIGPLASKPVMEGKAALFKKFAGIDCYDIEVAETDPAKLAAIVAALEPTFGAVNLEDISAPACFEVERLCRETMGIPVFHDDQHGTAIVVAAAVTNALRLGEKRFEDLRVVSTGGGAAGIACLDLLRHLGVRRENIILYDRDGLVHLQRPLDGRKPDYALPGPGPTLAEAMVGADLFLGLSGPGVLKPEMVAAMAPNPIILALANPNPEIMPEIARAARPDAMIATGRSDYPNQVNNVLCFPFIFRGALDCGATEINEAMKIACATAIADLAHAPGTEEAARVYAGERLVFGRDYLIPKPFDPRLLATVAAAVAEAAMESGVATRPITDMPAYRERLERTVYRSGFLMKPIFERARQVRRRVVFAEGEDERALRTALAMAQEGVDRPVLIGRRRVLAANIEKLGLPLEVGRDFEPCDPEDDPRYGDYWRDYYNLTRREGVTPDLARAIMRTNTTAIGAVMVHRGEADSVICGLFGQYLWHLNYIRTVLCRDGKRRPIGALVAMILDSGPIFIADTQVHAEPTPAQLVEIARAAASELGLFGITPKVAFISASNFGNLRDAASERAQSAVRLLDAEGADFDYEGEMHVDVAVDPALRERIFPNSRLEGAANLLIMPSMDAATAAKNVLKSLAGGLQVGPILMGMQGAAHIVTPTMSARGLLNVAALAGGGEFGGADLADQA</sequence>
<dbReference type="InterPro" id="IPR046346">
    <property type="entry name" value="Aminoacid_DH-like_N_sf"/>
</dbReference>
<feature type="binding site" evidence="9">
    <location>
        <position position="140"/>
    </location>
    <ligand>
        <name>a divalent metal cation</name>
        <dbReference type="ChEBI" id="CHEBI:60240"/>
    </ligand>
</feature>
<evidence type="ECO:0000259" key="12">
    <source>
        <dbReference type="SMART" id="SM01274"/>
    </source>
</evidence>
<dbReference type="InterPro" id="IPR042113">
    <property type="entry name" value="P_AcTrfase_dom1"/>
</dbReference>
<dbReference type="SUPFAM" id="SSF51735">
    <property type="entry name" value="NAD(P)-binding Rossmann-fold domains"/>
    <property type="match status" value="1"/>
</dbReference>
<dbReference type="GO" id="GO:0004470">
    <property type="term" value="F:malic enzyme activity"/>
    <property type="evidence" value="ECO:0007669"/>
    <property type="project" value="InterPro"/>
</dbReference>
<feature type="domain" description="Malic enzyme N-terminal" evidence="12">
    <location>
        <begin position="21"/>
        <end position="154"/>
    </location>
</feature>
<comment type="similarity">
    <text evidence="3">In the N-terminal section; belongs to the malic enzymes family.</text>
</comment>
<dbReference type="PANTHER" id="PTHR43237:SF4">
    <property type="entry name" value="NADP-DEPENDENT MALIC ENZYME"/>
    <property type="match status" value="1"/>
</dbReference>
<evidence type="ECO:0000259" key="11">
    <source>
        <dbReference type="SMART" id="SM00919"/>
    </source>
</evidence>
<dbReference type="SMART" id="SM00919">
    <property type="entry name" value="Malic_M"/>
    <property type="match status" value="1"/>
</dbReference>
<protein>
    <submittedName>
        <fullName evidence="13">Malate dehydrogenase (Oxaloacetate-decarboxylating)(NADP+)</fullName>
    </submittedName>
</protein>
<feature type="binding site" evidence="10">
    <location>
        <position position="165"/>
    </location>
    <ligand>
        <name>a divalent metal cation</name>
        <dbReference type="ChEBI" id="CHEBI:60240"/>
    </ligand>
</feature>
<feature type="binding site" evidence="9">
    <location>
        <position position="139"/>
    </location>
    <ligand>
        <name>a divalent metal cation</name>
        <dbReference type="ChEBI" id="CHEBI:60240"/>
    </ligand>
</feature>
<dbReference type="CDD" id="cd05311">
    <property type="entry name" value="NAD_bind_2_malic_enz"/>
    <property type="match status" value="1"/>
</dbReference>
<dbReference type="Gene3D" id="3.40.50.720">
    <property type="entry name" value="NAD(P)-binding Rossmann-like Domain"/>
    <property type="match status" value="1"/>
</dbReference>
<dbReference type="InterPro" id="IPR012188">
    <property type="entry name" value="ME_PTA"/>
</dbReference>
<keyword evidence="10" id="KW-0521">NADP</keyword>
<dbReference type="InterPro" id="IPR036291">
    <property type="entry name" value="NAD(P)-bd_dom_sf"/>
</dbReference>
<dbReference type="Gene3D" id="3.40.50.10750">
    <property type="entry name" value="Isocitrate/Isopropylmalate dehydrogenase-like"/>
    <property type="match status" value="1"/>
</dbReference>
<feature type="binding site" evidence="10">
    <location>
        <position position="288"/>
    </location>
    <ligand>
        <name>NADP(+)</name>
        <dbReference type="ChEBI" id="CHEBI:58349"/>
    </ligand>
</feature>
<dbReference type="SUPFAM" id="SSF53659">
    <property type="entry name" value="Isocitrate/Isopropylmalate dehydrogenase-like"/>
    <property type="match status" value="1"/>
</dbReference>
<evidence type="ECO:0000256" key="5">
    <source>
        <dbReference type="ARBA" id="ARBA00022723"/>
    </source>
</evidence>
<dbReference type="Pfam" id="PF01515">
    <property type="entry name" value="PTA_PTB"/>
    <property type="match status" value="1"/>
</dbReference>
<dbReference type="Gene3D" id="3.40.50.10950">
    <property type="match status" value="1"/>
</dbReference>
<comment type="cofactor">
    <cofactor evidence="2">
        <name>Mg(2+)</name>
        <dbReference type="ChEBI" id="CHEBI:18420"/>
    </cofactor>
</comment>
<dbReference type="FunFam" id="3.40.50.10380:FF:000003">
    <property type="entry name" value="NADP-dependent malic enzyme"/>
    <property type="match status" value="1"/>
</dbReference>
<dbReference type="InterPro" id="IPR051674">
    <property type="entry name" value="Malate_Decarboxylase"/>
</dbReference>
<dbReference type="FunFam" id="3.40.50.720:FF:000095">
    <property type="entry name" value="NADP-dependent malic enzyme"/>
    <property type="match status" value="1"/>
</dbReference>
<feature type="active site" description="Proton acceptor" evidence="8">
    <location>
        <position position="97"/>
    </location>
</feature>
<keyword evidence="6" id="KW-0560">Oxidoreductase</keyword>
<dbReference type="SMART" id="SM01274">
    <property type="entry name" value="malic"/>
    <property type="match status" value="1"/>
</dbReference>
<dbReference type="GO" id="GO:0051287">
    <property type="term" value="F:NAD binding"/>
    <property type="evidence" value="ECO:0007669"/>
    <property type="project" value="InterPro"/>
</dbReference>
<gene>
    <name evidence="13" type="ORF">SAMN05444370_102199</name>
</gene>
<dbReference type="GO" id="GO:0046872">
    <property type="term" value="F:metal ion binding"/>
    <property type="evidence" value="ECO:0007669"/>
    <property type="project" value="UniProtKB-KW"/>
</dbReference>
<dbReference type="Gene3D" id="3.40.50.10380">
    <property type="entry name" value="Malic enzyme, N-terminal domain"/>
    <property type="match status" value="1"/>
</dbReference>
<dbReference type="GO" id="GO:0006108">
    <property type="term" value="P:malate metabolic process"/>
    <property type="evidence" value="ECO:0007669"/>
    <property type="project" value="InterPro"/>
</dbReference>
<dbReference type="InterPro" id="IPR012302">
    <property type="entry name" value="Malic_NAD-bd"/>
</dbReference>